<dbReference type="GO" id="GO:0009097">
    <property type="term" value="P:isoleucine biosynthetic process"/>
    <property type="evidence" value="ECO:0007669"/>
    <property type="project" value="TreeGrafter"/>
</dbReference>
<comment type="catalytic activity">
    <reaction evidence="4">
        <text>D-serine = pyruvate + NH4(+)</text>
        <dbReference type="Rhea" id="RHEA:13977"/>
        <dbReference type="ChEBI" id="CHEBI:15361"/>
        <dbReference type="ChEBI" id="CHEBI:28938"/>
        <dbReference type="ChEBI" id="CHEBI:35247"/>
        <dbReference type="EC" id="4.3.1.18"/>
    </reaction>
</comment>
<evidence type="ECO:0000256" key="2">
    <source>
        <dbReference type="ARBA" id="ARBA00022898"/>
    </source>
</evidence>
<evidence type="ECO:0000256" key="3">
    <source>
        <dbReference type="ARBA" id="ARBA00023239"/>
    </source>
</evidence>
<dbReference type="EMBL" id="QFNY01000003">
    <property type="protein sequence ID" value="PZP03901.1"/>
    <property type="molecule type" value="Genomic_DNA"/>
</dbReference>
<dbReference type="GO" id="GO:0016836">
    <property type="term" value="F:hydro-lyase activity"/>
    <property type="evidence" value="ECO:0007669"/>
    <property type="project" value="UniProtKB-UniRule"/>
</dbReference>
<keyword evidence="3 4" id="KW-0456">Lyase</keyword>
<evidence type="ECO:0000256" key="4">
    <source>
        <dbReference type="HAMAP-Rule" id="MF_01030"/>
    </source>
</evidence>
<name>A0A2W5BAS1_9CORY</name>
<dbReference type="NCBIfam" id="TIGR02035">
    <property type="entry name" value="D_Ser_am_lyase"/>
    <property type="match status" value="1"/>
</dbReference>
<dbReference type="GO" id="GO:0036088">
    <property type="term" value="P:D-serine catabolic process"/>
    <property type="evidence" value="ECO:0007669"/>
    <property type="project" value="TreeGrafter"/>
</dbReference>
<evidence type="ECO:0000313" key="7">
    <source>
        <dbReference type="Proteomes" id="UP000249451"/>
    </source>
</evidence>
<dbReference type="HAMAP" id="MF_01030">
    <property type="entry name" value="D_Ser_dehydrat"/>
    <property type="match status" value="1"/>
</dbReference>
<dbReference type="GO" id="GO:0008721">
    <property type="term" value="F:D-serine ammonia-lyase activity"/>
    <property type="evidence" value="ECO:0007669"/>
    <property type="project" value="UniProtKB-EC"/>
</dbReference>
<dbReference type="Gene3D" id="3.40.50.1100">
    <property type="match status" value="2"/>
</dbReference>
<dbReference type="EC" id="4.3.1.18" evidence="4"/>
<dbReference type="InterPro" id="IPR000634">
    <property type="entry name" value="Ser/Thr_deHydtase_PyrdxlP-BS"/>
</dbReference>
<dbReference type="Proteomes" id="UP000249451">
    <property type="component" value="Unassembled WGS sequence"/>
</dbReference>
<organism evidence="6 7">
    <name type="scientific">Corynebacterium urealyticum</name>
    <dbReference type="NCBI Taxonomy" id="43771"/>
    <lineage>
        <taxon>Bacteria</taxon>
        <taxon>Bacillati</taxon>
        <taxon>Actinomycetota</taxon>
        <taxon>Actinomycetes</taxon>
        <taxon>Mycobacteriales</taxon>
        <taxon>Corynebacteriaceae</taxon>
        <taxon>Corynebacterium</taxon>
    </lineage>
</organism>
<evidence type="ECO:0000259" key="5">
    <source>
        <dbReference type="Pfam" id="PF00291"/>
    </source>
</evidence>
<dbReference type="PANTHER" id="PTHR48078:SF9">
    <property type="entry name" value="D-SERINE DEHYDRATASE"/>
    <property type="match status" value="1"/>
</dbReference>
<dbReference type="Pfam" id="PF00291">
    <property type="entry name" value="PALP"/>
    <property type="match status" value="1"/>
</dbReference>
<comment type="cofactor">
    <cofactor evidence="1 4">
        <name>pyridoxal 5'-phosphate</name>
        <dbReference type="ChEBI" id="CHEBI:597326"/>
    </cofactor>
</comment>
<proteinExistence type="inferred from homology"/>
<dbReference type="AlphaFoldDB" id="A0A2W5BAS1"/>
<dbReference type="PROSITE" id="PS00165">
    <property type="entry name" value="DEHYDRATASE_SER_THR"/>
    <property type="match status" value="1"/>
</dbReference>
<dbReference type="InterPro" id="IPR001926">
    <property type="entry name" value="TrpB-like_PALP"/>
</dbReference>
<protein>
    <recommendedName>
        <fullName evidence="4">Probable D-serine dehydratase</fullName>
        <ecNumber evidence="4">4.3.1.18</ecNumber>
    </recommendedName>
    <alternativeName>
        <fullName evidence="4">D-serine deaminase</fullName>
        <shortName evidence="4">DSD</shortName>
    </alternativeName>
</protein>
<dbReference type="GO" id="GO:0030170">
    <property type="term" value="F:pyridoxal phosphate binding"/>
    <property type="evidence" value="ECO:0007669"/>
    <property type="project" value="InterPro"/>
</dbReference>
<dbReference type="InterPro" id="IPR011780">
    <property type="entry name" value="D_Ser_am_lyase"/>
</dbReference>
<comment type="similarity">
    <text evidence="4">Belongs to the serine/threonine dehydratase family. DsdA subfamily.</text>
</comment>
<dbReference type="SUPFAM" id="SSF53686">
    <property type="entry name" value="Tryptophan synthase beta subunit-like PLP-dependent enzymes"/>
    <property type="match status" value="1"/>
</dbReference>
<dbReference type="InterPro" id="IPR036052">
    <property type="entry name" value="TrpB-like_PALP_sf"/>
</dbReference>
<feature type="domain" description="Tryptophan synthase beta chain-like PALP" evidence="5">
    <location>
        <begin position="80"/>
        <end position="394"/>
    </location>
</feature>
<feature type="modified residue" description="N6-(pyridoxal phosphate)lysine" evidence="4">
    <location>
        <position position="118"/>
    </location>
</feature>
<dbReference type="NCBIfam" id="NF002823">
    <property type="entry name" value="PRK02991.1"/>
    <property type="match status" value="1"/>
</dbReference>
<keyword evidence="2 4" id="KW-0663">Pyridoxal phosphate</keyword>
<dbReference type="InterPro" id="IPR050147">
    <property type="entry name" value="Ser/Thr_Dehydratase"/>
</dbReference>
<sequence length="431" mass="46616">MATRTPQEWITDYPLLERLVALEETLWLKPDLPRAEEGLAHVGIGPDQIQDAADRLKRFAPYLQQVFPETAPSAGVIESPLRHVPAMKEAIEDLTGQRIEGQLWAKLDSHLPISGSIKARGGIYEVLQHAEALALEHGLITPDSDYRLLDSAEARKLFGQHRVAVGSTGNLGLSIGIMSAKLGFQAAVHMSADARQWKKDLLRSHGVEVVEYEQDYSVAVAAGRKAAEDYDRVYFVDDENSVSLFLGYAVAGARLAGQLQAMDVRITEEEPLHVYLPCGVGGGPGGVAFGIKAIFGDAARCYFAEPTHSPAMFIGVHTGAHDQLAVQDFGIDNITAADGLAVGRPSGFVGERMQYLIDGYYTVSDENMFRGVALFDRSEDVQCEPSSATSFFGPGAIGRAGTHLAWITGGAMVPEEEMASYIARGEELLEG</sequence>
<gene>
    <name evidence="4" type="primary">dsdA</name>
    <name evidence="6" type="ORF">DI609_00325</name>
</gene>
<dbReference type="PANTHER" id="PTHR48078">
    <property type="entry name" value="THREONINE DEHYDRATASE, MITOCHONDRIAL-RELATED"/>
    <property type="match status" value="1"/>
</dbReference>
<evidence type="ECO:0000313" key="6">
    <source>
        <dbReference type="EMBL" id="PZP03901.1"/>
    </source>
</evidence>
<comment type="caution">
    <text evidence="6">The sequence shown here is derived from an EMBL/GenBank/DDBJ whole genome shotgun (WGS) entry which is preliminary data.</text>
</comment>
<reference evidence="6 7" key="1">
    <citation type="submission" date="2017-11" db="EMBL/GenBank/DDBJ databases">
        <title>Infants hospitalized years apart are colonized by the same room-sourced microbial strains.</title>
        <authorList>
            <person name="Brooks B."/>
            <person name="Olm M.R."/>
            <person name="Firek B.A."/>
            <person name="Baker R."/>
            <person name="Thomas B.C."/>
            <person name="Morowitz M.J."/>
            <person name="Banfield J.F."/>
        </authorList>
    </citation>
    <scope>NUCLEOTIDE SEQUENCE [LARGE SCALE GENOMIC DNA]</scope>
    <source>
        <strain evidence="6">S2_012_000_R3_87</strain>
    </source>
</reference>
<accession>A0A2W5BAS1</accession>
<evidence type="ECO:0000256" key="1">
    <source>
        <dbReference type="ARBA" id="ARBA00001933"/>
    </source>
</evidence>